<protein>
    <submittedName>
        <fullName evidence="1">Uncharacterized protein</fullName>
    </submittedName>
</protein>
<name>A0A326S6L6_9BACT</name>
<dbReference type="RefSeq" id="WP_111390864.1">
    <property type="nucleotide sequence ID" value="NZ_QKTX01000001.1"/>
</dbReference>
<gene>
    <name evidence="1" type="ORF">CLV31_10144</name>
</gene>
<reference evidence="1 2" key="1">
    <citation type="submission" date="2018-06" db="EMBL/GenBank/DDBJ databases">
        <title>Genomic Encyclopedia of Archaeal and Bacterial Type Strains, Phase II (KMG-II): from individual species to whole genera.</title>
        <authorList>
            <person name="Goeker M."/>
        </authorList>
    </citation>
    <scope>NUCLEOTIDE SEQUENCE [LARGE SCALE GENOMIC DNA]</scope>
    <source>
        <strain evidence="1 2">T4</strain>
    </source>
</reference>
<evidence type="ECO:0000313" key="2">
    <source>
        <dbReference type="Proteomes" id="UP000248917"/>
    </source>
</evidence>
<dbReference type="PROSITE" id="PS51318">
    <property type="entry name" value="TAT"/>
    <property type="match status" value="1"/>
</dbReference>
<dbReference type="OrthoDB" id="837445at2"/>
<accession>A0A326S6L6</accession>
<dbReference type="AlphaFoldDB" id="A0A326S6L6"/>
<comment type="caution">
    <text evidence="1">The sequence shown here is derived from an EMBL/GenBank/DDBJ whole genome shotgun (WGS) entry which is preliminary data.</text>
</comment>
<dbReference type="Proteomes" id="UP000248917">
    <property type="component" value="Unassembled WGS sequence"/>
</dbReference>
<keyword evidence="2" id="KW-1185">Reference proteome</keyword>
<organism evidence="1 2">
    <name type="scientific">Algoriphagus aquaeductus</name>
    <dbReference type="NCBI Taxonomy" id="475299"/>
    <lineage>
        <taxon>Bacteria</taxon>
        <taxon>Pseudomonadati</taxon>
        <taxon>Bacteroidota</taxon>
        <taxon>Cytophagia</taxon>
        <taxon>Cytophagales</taxon>
        <taxon>Cyclobacteriaceae</taxon>
        <taxon>Algoriphagus</taxon>
    </lineage>
</organism>
<evidence type="ECO:0000313" key="1">
    <source>
        <dbReference type="EMBL" id="PZV87172.1"/>
    </source>
</evidence>
<dbReference type="SUPFAM" id="SSF56300">
    <property type="entry name" value="Metallo-dependent phosphatases"/>
    <property type="match status" value="1"/>
</dbReference>
<dbReference type="InterPro" id="IPR006311">
    <property type="entry name" value="TAT_signal"/>
</dbReference>
<dbReference type="InterPro" id="IPR029052">
    <property type="entry name" value="Metallo-depent_PP-like"/>
</dbReference>
<proteinExistence type="predicted"/>
<sequence length="302" mass="33266">MKKNSRRDFLRSSTALASLTTISTPWFLKDKAILHLTVPADKATISLIHTAGLKGTIEGVGQIGGLNAIQGYLQSCPQSPIFLDSGDFMNAERDRSFNLDYLTELVKSGLMLTALGESEMNIPKADLHYLIEHSGAKILGNALEKNGLILGETYYSKAIIQWGKYKVGVLPTRGISLSEINRKGLELKLIHQCDLILGLGPIPLAARMESLKSKHHEVNHYLSDSGNSFPLGTQVVRSSKQSEFWISKSGEFGQFLGVFHYTMNPAYQVHHITNLSFVPGDANMAKKMAYLSQPFTNSNQVV</sequence>
<dbReference type="EMBL" id="QKTX01000001">
    <property type="protein sequence ID" value="PZV87172.1"/>
    <property type="molecule type" value="Genomic_DNA"/>
</dbReference>